<dbReference type="EMBL" id="DTMQ01000042">
    <property type="protein sequence ID" value="HGE99749.1"/>
    <property type="molecule type" value="Genomic_DNA"/>
</dbReference>
<keyword evidence="1" id="KW-1133">Transmembrane helix</keyword>
<comment type="caution">
    <text evidence="2">The sequence shown here is derived from an EMBL/GenBank/DDBJ whole genome shotgun (WGS) entry which is preliminary data.</text>
</comment>
<evidence type="ECO:0008006" key="3">
    <source>
        <dbReference type="Google" id="ProtNLM"/>
    </source>
</evidence>
<gene>
    <name evidence="2" type="ORF">ENX07_06770</name>
</gene>
<accession>A0A7C3UVM9</accession>
<feature type="transmembrane region" description="Helical" evidence="1">
    <location>
        <begin position="72"/>
        <end position="90"/>
    </location>
</feature>
<feature type="transmembrane region" description="Helical" evidence="1">
    <location>
        <begin position="46"/>
        <end position="65"/>
    </location>
</feature>
<feature type="transmembrane region" description="Helical" evidence="1">
    <location>
        <begin position="12"/>
        <end position="40"/>
    </location>
</feature>
<feature type="transmembrane region" description="Helical" evidence="1">
    <location>
        <begin position="96"/>
        <end position="115"/>
    </location>
</feature>
<feature type="transmembrane region" description="Helical" evidence="1">
    <location>
        <begin position="127"/>
        <end position="145"/>
    </location>
</feature>
<organism evidence="2">
    <name type="scientific">candidate division WOR-3 bacterium</name>
    <dbReference type="NCBI Taxonomy" id="2052148"/>
    <lineage>
        <taxon>Bacteria</taxon>
        <taxon>Bacteria division WOR-3</taxon>
    </lineage>
</organism>
<reference evidence="2" key="1">
    <citation type="journal article" date="2020" name="mSystems">
        <title>Genome- and Community-Level Interaction Insights into Carbon Utilization and Element Cycling Functions of Hydrothermarchaeota in Hydrothermal Sediment.</title>
        <authorList>
            <person name="Zhou Z."/>
            <person name="Liu Y."/>
            <person name="Xu W."/>
            <person name="Pan J."/>
            <person name="Luo Z.H."/>
            <person name="Li M."/>
        </authorList>
    </citation>
    <scope>NUCLEOTIDE SEQUENCE [LARGE SCALE GENOMIC DNA]</scope>
    <source>
        <strain evidence="2">SpSt-906</strain>
    </source>
</reference>
<dbReference type="AlphaFoldDB" id="A0A7C3UVM9"/>
<feature type="transmembrane region" description="Helical" evidence="1">
    <location>
        <begin position="151"/>
        <end position="171"/>
    </location>
</feature>
<protein>
    <recommendedName>
        <fullName evidence="3">Phosphatidate cytidylyltransferase</fullName>
    </recommendedName>
</protein>
<proteinExistence type="predicted"/>
<sequence length="197" mass="21798">MSPEIGRKLVHLLALLIPILYYFLPRGLSIFLLLLATGIFLTVDFLRLHINFFKALFIIIFGSLLRRKEFHSLTGGSYLMIAASLAIFIFEDRGVFMAAISFLAIGDTVAAIFGLTHGKTHLFGRKTLEGTIACFISCLAVVYILTKLPDLSFLFWVGFWGAVTATLVEALPIEVNDNVVIPIASGIAMQISKIFIR</sequence>
<name>A0A7C3UVM9_UNCW3</name>
<keyword evidence="1" id="KW-0472">Membrane</keyword>
<dbReference type="PANTHER" id="PTHR31303">
    <property type="entry name" value="CTP-DEPENDENT DIACYLGLYCEROL KINASE 1"/>
    <property type="match status" value="1"/>
</dbReference>
<dbReference type="GO" id="GO:0004143">
    <property type="term" value="F:ATP-dependent diacylglycerol kinase activity"/>
    <property type="evidence" value="ECO:0007669"/>
    <property type="project" value="InterPro"/>
</dbReference>
<evidence type="ECO:0000256" key="1">
    <source>
        <dbReference type="SAM" id="Phobius"/>
    </source>
</evidence>
<dbReference type="PANTHER" id="PTHR31303:SF1">
    <property type="entry name" value="CTP-DEPENDENT DIACYLGLYCEROL KINASE 1"/>
    <property type="match status" value="1"/>
</dbReference>
<keyword evidence="1" id="KW-0812">Transmembrane</keyword>
<evidence type="ECO:0000313" key="2">
    <source>
        <dbReference type="EMBL" id="HGE99749.1"/>
    </source>
</evidence>
<dbReference type="InterPro" id="IPR037997">
    <property type="entry name" value="Dgk1-like"/>
</dbReference>